<keyword evidence="3" id="KW-0378">Hydrolase</keyword>
<dbReference type="PANTHER" id="PTHR46124">
    <property type="entry name" value="D-AMINOACYL-TRNA DEACYLASE"/>
    <property type="match status" value="1"/>
</dbReference>
<keyword evidence="4" id="KW-1185">Reference proteome</keyword>
<dbReference type="EMBL" id="JAIEZQ010000002">
    <property type="protein sequence ID" value="MBY9075196.1"/>
    <property type="molecule type" value="Genomic_DNA"/>
</dbReference>
<dbReference type="CDD" id="cd01310">
    <property type="entry name" value="TatD_DNAse"/>
    <property type="match status" value="1"/>
</dbReference>
<dbReference type="InterPro" id="IPR001130">
    <property type="entry name" value="TatD-like"/>
</dbReference>
<keyword evidence="1" id="KW-0479">Metal-binding</keyword>
<dbReference type="Pfam" id="PF01026">
    <property type="entry name" value="TatD_DNase"/>
    <property type="match status" value="1"/>
</dbReference>
<dbReference type="GO" id="GO:0016787">
    <property type="term" value="F:hydrolase activity"/>
    <property type="evidence" value="ECO:0007669"/>
    <property type="project" value="UniProtKB-KW"/>
</dbReference>
<accession>A0ABS7RJJ3</accession>
<dbReference type="InterPro" id="IPR015991">
    <property type="entry name" value="TatD/YcfH-like"/>
</dbReference>
<dbReference type="PANTHER" id="PTHR46124:SF2">
    <property type="entry name" value="D-AMINOACYL-TRNA DEACYLASE"/>
    <property type="match status" value="1"/>
</dbReference>
<dbReference type="InterPro" id="IPR032466">
    <property type="entry name" value="Metal_Hydrolase"/>
</dbReference>
<dbReference type="Proteomes" id="UP000754710">
    <property type="component" value="Unassembled WGS sequence"/>
</dbReference>
<evidence type="ECO:0000313" key="3">
    <source>
        <dbReference type="EMBL" id="MBY9075196.1"/>
    </source>
</evidence>
<evidence type="ECO:0000256" key="2">
    <source>
        <dbReference type="SAM" id="MobiDB-lite"/>
    </source>
</evidence>
<proteinExistence type="predicted"/>
<feature type="region of interest" description="Disordered" evidence="2">
    <location>
        <begin position="1"/>
        <end position="34"/>
    </location>
</feature>
<dbReference type="PIRSF" id="PIRSF005902">
    <property type="entry name" value="DNase_TatD"/>
    <property type="match status" value="1"/>
</dbReference>
<comment type="caution">
    <text evidence="3">The sequence shown here is derived from an EMBL/GenBank/DDBJ whole genome shotgun (WGS) entry which is preliminary data.</text>
</comment>
<protein>
    <submittedName>
        <fullName evidence="3">TatD family hydrolase</fullName>
    </submittedName>
</protein>
<evidence type="ECO:0000313" key="4">
    <source>
        <dbReference type="Proteomes" id="UP000754710"/>
    </source>
</evidence>
<gene>
    <name evidence="3" type="ORF">K1X13_10235</name>
</gene>
<dbReference type="SUPFAM" id="SSF51556">
    <property type="entry name" value="Metallo-dependent hydrolases"/>
    <property type="match status" value="1"/>
</dbReference>
<dbReference type="RefSeq" id="WP_221024978.1">
    <property type="nucleotide sequence ID" value="NZ_JAIEZQ010000002.1"/>
</dbReference>
<sequence length="299" mass="32092">MAPDVPTRRRSAETGGSGSRDTRRPPAPEPLPHPVVDNHCHLDIADGPDGSWLSTDEALAAAAAVGVPRIVQIGCDLPGARWAVEAAGRYDAVVAGVALHPNEAPRLAADGVLDDALDQIERLAASSDRVRAVGETGLDYFRTGEEGRAAQHASFRRHIDLAKRLGKTLVIHDRDAHDDVLAILDEEGVPDRLVMHCFSGDAGFARACLDRGAWLSFAGTVTFKNAEPLREALRVTPRDRVLVETDAPYLTPTPYRGRPNASYLVPVTMRAMAETLGEDLERLCVAVDANTEAAFGGAW</sequence>
<dbReference type="NCBIfam" id="TIGR00010">
    <property type="entry name" value="YchF/TatD family DNA exonuclease"/>
    <property type="match status" value="1"/>
</dbReference>
<dbReference type="Gene3D" id="3.20.20.140">
    <property type="entry name" value="Metal-dependent hydrolases"/>
    <property type="match status" value="1"/>
</dbReference>
<reference evidence="3 4" key="1">
    <citation type="submission" date="2021-08" db="EMBL/GenBank/DDBJ databases">
        <title>Nocardioides bacterium WL0053 sp. nov., isolated from the sediment.</title>
        <authorList>
            <person name="Wang L."/>
            <person name="Zhang D."/>
            <person name="Zhang A."/>
        </authorList>
    </citation>
    <scope>NUCLEOTIDE SEQUENCE [LARGE SCALE GENOMIC DNA]</scope>
    <source>
        <strain evidence="3 4">WL0053</strain>
    </source>
</reference>
<organism evidence="3 4">
    <name type="scientific">Nocardioides jiangsuensis</name>
    <dbReference type="NCBI Taxonomy" id="2866161"/>
    <lineage>
        <taxon>Bacteria</taxon>
        <taxon>Bacillati</taxon>
        <taxon>Actinomycetota</taxon>
        <taxon>Actinomycetes</taxon>
        <taxon>Propionibacteriales</taxon>
        <taxon>Nocardioidaceae</taxon>
        <taxon>Nocardioides</taxon>
    </lineage>
</organism>
<feature type="compositionally biased region" description="Basic and acidic residues" evidence="2">
    <location>
        <begin position="1"/>
        <end position="12"/>
    </location>
</feature>
<name>A0ABS7RJJ3_9ACTN</name>
<evidence type="ECO:0000256" key="1">
    <source>
        <dbReference type="ARBA" id="ARBA00022723"/>
    </source>
</evidence>